<dbReference type="GO" id="GO:0016887">
    <property type="term" value="F:ATP hydrolysis activity"/>
    <property type="evidence" value="ECO:0007669"/>
    <property type="project" value="InterPro"/>
</dbReference>
<feature type="compositionally biased region" description="Basic and acidic residues" evidence="11">
    <location>
        <begin position="4794"/>
        <end position="4808"/>
    </location>
</feature>
<dbReference type="Pfam" id="PF21108">
    <property type="entry name" value="MDN1_4th"/>
    <property type="match status" value="1"/>
</dbReference>
<dbReference type="GO" id="GO:0005654">
    <property type="term" value="C:nucleoplasm"/>
    <property type="evidence" value="ECO:0007669"/>
    <property type="project" value="UniProtKB-SubCell"/>
</dbReference>
<dbReference type="InterPro" id="IPR041190">
    <property type="entry name" value="Midasin_AAA_lid_5"/>
</dbReference>
<feature type="compositionally biased region" description="Basic and acidic residues" evidence="11">
    <location>
        <begin position="4719"/>
        <end position="4748"/>
    </location>
</feature>
<dbReference type="FunFam" id="3.40.50.300:FF:001368">
    <property type="entry name" value="Midasin"/>
    <property type="match status" value="1"/>
</dbReference>
<dbReference type="SUPFAM" id="SSF53300">
    <property type="entry name" value="vWA-like"/>
    <property type="match status" value="1"/>
</dbReference>
<feature type="domain" description="VWFA" evidence="12">
    <location>
        <begin position="5203"/>
        <end position="5403"/>
    </location>
</feature>
<comment type="function">
    <text evidence="9">Nuclear chaperone required for maturation and nuclear export of pre-60S ribosome subunits.</text>
</comment>
<evidence type="ECO:0000256" key="10">
    <source>
        <dbReference type="SAM" id="Coils"/>
    </source>
</evidence>
<dbReference type="Pfam" id="PF07728">
    <property type="entry name" value="AAA_5"/>
    <property type="match status" value="7"/>
</dbReference>
<evidence type="ECO:0000256" key="11">
    <source>
        <dbReference type="SAM" id="MobiDB-lite"/>
    </source>
</evidence>
<evidence type="ECO:0000256" key="3">
    <source>
        <dbReference type="ARBA" id="ARBA00007188"/>
    </source>
</evidence>
<dbReference type="GO" id="GO:0005524">
    <property type="term" value="F:ATP binding"/>
    <property type="evidence" value="ECO:0007669"/>
    <property type="project" value="UniProtKB-KW"/>
</dbReference>
<organism evidence="13 14">
    <name type="scientific">Canna indica</name>
    <name type="common">Indian-shot</name>
    <dbReference type="NCBI Taxonomy" id="4628"/>
    <lineage>
        <taxon>Eukaryota</taxon>
        <taxon>Viridiplantae</taxon>
        <taxon>Streptophyta</taxon>
        <taxon>Embryophyta</taxon>
        <taxon>Tracheophyta</taxon>
        <taxon>Spermatophyta</taxon>
        <taxon>Magnoliopsida</taxon>
        <taxon>Liliopsida</taxon>
        <taxon>Zingiberales</taxon>
        <taxon>Cannaceae</taxon>
        <taxon>Canna</taxon>
    </lineage>
</organism>
<dbReference type="PROSITE" id="PS50234">
    <property type="entry name" value="VWFA"/>
    <property type="match status" value="1"/>
</dbReference>
<dbReference type="InterPro" id="IPR048617">
    <property type="entry name" value="MDN1_AAA_lid_4"/>
</dbReference>
<dbReference type="Pfam" id="PF17867">
    <property type="entry name" value="AAA_lid_7"/>
    <property type="match status" value="3"/>
</dbReference>
<feature type="region of interest" description="Disordered" evidence="11">
    <location>
        <begin position="4558"/>
        <end position="4949"/>
    </location>
</feature>
<keyword evidence="14" id="KW-1185">Reference proteome</keyword>
<evidence type="ECO:0000256" key="6">
    <source>
        <dbReference type="ARBA" id="ARBA00022840"/>
    </source>
</evidence>
<dbReference type="EMBL" id="CP136893">
    <property type="protein sequence ID" value="WOL06186.1"/>
    <property type="molecule type" value="Genomic_DNA"/>
</dbReference>
<reference evidence="13 14" key="1">
    <citation type="submission" date="2023-10" db="EMBL/GenBank/DDBJ databases">
        <title>Chromosome-scale genome assembly provides insights into flower coloration mechanisms of Canna indica.</title>
        <authorList>
            <person name="Li C."/>
        </authorList>
    </citation>
    <scope>NUCLEOTIDE SEQUENCE [LARGE SCALE GENOMIC DNA]</scope>
    <source>
        <tissue evidence="13">Flower</tissue>
    </source>
</reference>
<evidence type="ECO:0000256" key="5">
    <source>
        <dbReference type="ARBA" id="ARBA00022741"/>
    </source>
</evidence>
<evidence type="ECO:0000256" key="4">
    <source>
        <dbReference type="ARBA" id="ARBA00017143"/>
    </source>
</evidence>
<feature type="compositionally biased region" description="Acidic residues" evidence="11">
    <location>
        <begin position="4709"/>
        <end position="4718"/>
    </location>
</feature>
<feature type="region of interest" description="Disordered" evidence="11">
    <location>
        <begin position="5613"/>
        <end position="5670"/>
    </location>
</feature>
<dbReference type="InterPro" id="IPR002035">
    <property type="entry name" value="VWF_A"/>
</dbReference>
<protein>
    <recommendedName>
        <fullName evidence="4 9">Midasin</fullName>
    </recommendedName>
</protein>
<keyword evidence="5 9" id="KW-0547">Nucleotide-binding</keyword>
<accession>A0AAQ3QB35</accession>
<keyword evidence="10" id="KW-0175">Coiled coil</keyword>
<dbReference type="Pfam" id="PF17865">
    <property type="entry name" value="AAA_lid_5"/>
    <property type="match status" value="1"/>
</dbReference>
<dbReference type="InterPro" id="IPR036465">
    <property type="entry name" value="vWFA_dom_sf"/>
</dbReference>
<feature type="compositionally biased region" description="Acidic residues" evidence="11">
    <location>
        <begin position="4762"/>
        <end position="4793"/>
    </location>
</feature>
<dbReference type="GO" id="GO:0000055">
    <property type="term" value="P:ribosomal large subunit export from nucleus"/>
    <property type="evidence" value="ECO:0007669"/>
    <property type="project" value="TreeGrafter"/>
</dbReference>
<feature type="compositionally biased region" description="Acidic residues" evidence="11">
    <location>
        <begin position="4633"/>
        <end position="4647"/>
    </location>
</feature>
<dbReference type="FunFam" id="3.40.50.300:FF:000142">
    <property type="entry name" value="Midasin"/>
    <property type="match status" value="1"/>
</dbReference>
<dbReference type="SUPFAM" id="SSF52540">
    <property type="entry name" value="P-loop containing nucleoside triphosphate hydrolases"/>
    <property type="match status" value="6"/>
</dbReference>
<dbReference type="GO" id="GO:0030687">
    <property type="term" value="C:preribosome, large subunit precursor"/>
    <property type="evidence" value="ECO:0007669"/>
    <property type="project" value="TreeGrafter"/>
</dbReference>
<dbReference type="Gene3D" id="3.40.50.300">
    <property type="entry name" value="P-loop containing nucleotide triphosphate hydrolases"/>
    <property type="match status" value="7"/>
</dbReference>
<dbReference type="InterPro" id="IPR027417">
    <property type="entry name" value="P-loop_NTPase"/>
</dbReference>
<comment type="subcellular location">
    <subcellularLocation>
        <location evidence="1">Nucleus</location>
        <location evidence="1">Nucleolus</location>
    </subcellularLocation>
    <subcellularLocation>
        <location evidence="2">Nucleus</location>
        <location evidence="2">Nucleoplasm</location>
    </subcellularLocation>
</comment>
<dbReference type="PANTHER" id="PTHR48103">
    <property type="entry name" value="MIDASIN-RELATED"/>
    <property type="match status" value="1"/>
</dbReference>
<dbReference type="CDD" id="cd00009">
    <property type="entry name" value="AAA"/>
    <property type="match status" value="2"/>
</dbReference>
<feature type="compositionally biased region" description="Low complexity" evidence="11">
    <location>
        <begin position="5649"/>
        <end position="5664"/>
    </location>
</feature>
<feature type="compositionally biased region" description="Polar residues" evidence="11">
    <location>
        <begin position="4867"/>
        <end position="4892"/>
    </location>
</feature>
<feature type="compositionally biased region" description="Polar residues" evidence="11">
    <location>
        <begin position="4558"/>
        <end position="4573"/>
    </location>
</feature>
<keyword evidence="7 9" id="KW-0143">Chaperone</keyword>
<dbReference type="FunFam" id="3.40.50.300:FF:001384">
    <property type="entry name" value="Midasin"/>
    <property type="match status" value="1"/>
</dbReference>
<feature type="compositionally biased region" description="Basic and acidic residues" evidence="11">
    <location>
        <begin position="4848"/>
        <end position="4866"/>
    </location>
</feature>
<feature type="coiled-coil region" evidence="10">
    <location>
        <begin position="5468"/>
        <end position="5513"/>
    </location>
</feature>
<dbReference type="SMART" id="SM00382">
    <property type="entry name" value="AAA"/>
    <property type="match status" value="5"/>
</dbReference>
<dbReference type="InterPro" id="IPR025662">
    <property type="entry name" value="Sigma_54_int_dom_ATP-bd_1"/>
</dbReference>
<proteinExistence type="inferred from homology"/>
<feature type="compositionally biased region" description="Polar residues" evidence="11">
    <location>
        <begin position="4913"/>
        <end position="4946"/>
    </location>
</feature>
<dbReference type="InterPro" id="IPR040848">
    <property type="entry name" value="AAA_lid_7"/>
</dbReference>
<feature type="compositionally biased region" description="Basic and acidic residues" evidence="11">
    <location>
        <begin position="4599"/>
        <end position="4608"/>
    </location>
</feature>
<dbReference type="PIRSF" id="PIRSF010340">
    <property type="entry name" value="Midasin"/>
    <property type="match status" value="1"/>
</dbReference>
<dbReference type="GO" id="GO:0005730">
    <property type="term" value="C:nucleolus"/>
    <property type="evidence" value="ECO:0007669"/>
    <property type="project" value="UniProtKB-SubCell"/>
</dbReference>
<dbReference type="PROSITE" id="PS00675">
    <property type="entry name" value="SIGMA54_INTERACT_1"/>
    <property type="match status" value="1"/>
</dbReference>
<dbReference type="FunFam" id="3.40.50.410:FF:000114">
    <property type="entry name" value="Midasin"/>
    <property type="match status" value="1"/>
</dbReference>
<evidence type="ECO:0000313" key="13">
    <source>
        <dbReference type="EMBL" id="WOL06186.1"/>
    </source>
</evidence>
<evidence type="ECO:0000256" key="9">
    <source>
        <dbReference type="PIRNR" id="PIRNR010340"/>
    </source>
</evidence>
<keyword evidence="6 9" id="KW-0067">ATP-binding</keyword>
<dbReference type="Pfam" id="PF07795">
    <property type="entry name" value="DUF1635"/>
    <property type="match status" value="1"/>
</dbReference>
<dbReference type="InterPro" id="IPR012862">
    <property type="entry name" value="DUF1635"/>
</dbReference>
<dbReference type="Proteomes" id="UP001327560">
    <property type="component" value="Chromosome 4"/>
</dbReference>
<dbReference type="GO" id="GO:0000027">
    <property type="term" value="P:ribosomal large subunit assembly"/>
    <property type="evidence" value="ECO:0007669"/>
    <property type="project" value="InterPro"/>
</dbReference>
<dbReference type="FunFam" id="3.40.50.300:FF:000582">
    <property type="entry name" value="Midasin"/>
    <property type="match status" value="1"/>
</dbReference>
<feature type="compositionally biased region" description="Basic and acidic residues" evidence="11">
    <location>
        <begin position="4678"/>
        <end position="4704"/>
    </location>
</feature>
<comment type="similarity">
    <text evidence="3 9">Belongs to the midasin family.</text>
</comment>
<dbReference type="PANTHER" id="PTHR48103:SF2">
    <property type="entry name" value="MIDASIN"/>
    <property type="match status" value="1"/>
</dbReference>
<evidence type="ECO:0000259" key="12">
    <source>
        <dbReference type="PROSITE" id="PS50234"/>
    </source>
</evidence>
<evidence type="ECO:0000256" key="2">
    <source>
        <dbReference type="ARBA" id="ARBA00004642"/>
    </source>
</evidence>
<gene>
    <name evidence="13" type="ORF">Cni_G14918</name>
</gene>
<evidence type="ECO:0000313" key="14">
    <source>
        <dbReference type="Proteomes" id="UP001327560"/>
    </source>
</evidence>
<dbReference type="InterPro" id="IPR011704">
    <property type="entry name" value="ATPase_dyneun-rel_AAA"/>
</dbReference>
<dbReference type="InterPro" id="IPR003593">
    <property type="entry name" value="AAA+_ATPase"/>
</dbReference>
<evidence type="ECO:0000256" key="7">
    <source>
        <dbReference type="ARBA" id="ARBA00023186"/>
    </source>
</evidence>
<keyword evidence="8 9" id="KW-0539">Nucleus</keyword>
<name>A0AAQ3QB35_9LILI</name>
<feature type="region of interest" description="Disordered" evidence="11">
    <location>
        <begin position="5532"/>
        <end position="5566"/>
    </location>
</feature>
<evidence type="ECO:0000256" key="8">
    <source>
        <dbReference type="ARBA" id="ARBA00023242"/>
    </source>
</evidence>
<sequence length="5680" mass="646745">MSYDGSFSCESALKRLLSRCPKLGSDPKLLALSRKGGDVTADDIVGAIADPFLHPDYTIPIVGCFRPLCRRIADRAVAKLGGVPSLESVSEEDSGDIGEDDVHVIDFYVKRGRGLRLHELASLALCRALDLAPFLLRCVLKYFEFSPQPFKRLLLVGFSSQLTEKVQNQLLGAIRVTYRFLVMEPSVFSVLWDWTSFLDLMLHTSHSVIDHARWSLKNALDIRWCSIQILSAALKLSDRATENCGLGSDEAFACLLRFEEICEDTSLEKAGCYLQPVEAEHESCSVGIDNFSQCCEFDYDFQVSSNYFMLESEMTDYPNKVPRIVPGTPFVLTSTIRRSFEMSLMAVGQRWPILLHGPAGSGKTALVNRLAETIGNQVLFIHTDEQMDGKTLIGNYICSDQPGEFRWQPGSLTQAILKGYWVVLEDIDKAPSDVHSIILPLLEGSSTFVTGHGEAINVRESFRLFATISTSKHEVSHEIEGRLSFSTLWRKVLVKAANSGDMIEIVNAWYPRLSPFIPSLVDTYERVCLHASNQVGAVQAGDIGPSGALTRFSLRDLLKWCKRISDLDINISGLGLSVTDCQNIYQEAIDIFAAYLPRSQKRLMLMREIARIWGIPLPEAQHDYPPNKPVIQIGRSNLRVGRIALPFTQIANSQPSRPFVSIRSTLLVLEMVACSVKHNEPVLLVGETGTGKTTLVQNLAMRLGQRLTVLNLSQQSDATDLLGGYKPADAHSICIPLYQEFRELFCRTFSAKENEATLRYYDMCAVEKNWKKLLNACRKTVELVRKRSCKMVTSTTGSKRKRPMSKDVLHEWESFFLRLDAAQKQLGSSAGVSFKFVEGVFVTALRNGHWILLDEVNLAPPETLQRISSVLDSEKGTLCLAERGDIDYIDRHSSFRLFACMNPATDAGKRELPYFLRSRFTEYFVDDVLDDNDLTLFVRQYMDEDDTDGGLSEKIVRFYKAAKRESEERLQDGANQKPQFSLRSLARALEYTRMARKRFSLHEALYDGFCMFFLTLLDGPSAKIMHDMIVSYILEKTKPKNNSFDEYIKDRSSCQDVPELAGIMDNYILTKSVKQNLKNLARAVYIKKFPVLLQGPTSSGKTSLVHFLASVTGHEFVRINNHEHTDLQEYFGTYITDSKGKLQFQEGALVKAVRHGYWIVLDELNLAPSDVLEALNRLLDDNRELFIPELQETIPAHPNFMLFATQNPPTFYGGRKMLSRAFRNRFLEIHVDEIPEDELTMILERRCKIPGSYASKMVEVMKELQLHRQRSKVFAGKHGFITPRDLFRWANRFRMFGSSYEDLAKDGYLLLADRLRDENEKYVVRETLERHLRVKLSTGDLYMVDGKLAISPEFSGHPRDKENFGTITWTNSMHRLFFLVERCYRLREPVLLVGETGGGKTTVCQLLSVFLKAKLHILNCHQYTETSDFIGGFYPVRDRSQLAEQFKQLIEQIKASRFFIFISRDELSSDITQASLTIEILNELVNLYRQKSNFYAAITLQDLDFFEQLRRDLIQLHQKWQTIFLWQDGPLVQAMKDGDHFLVDEISLADDSVLERLNSVLEPERKLSLAEKGGAVLEHITAHPNFFILATMNPGGDYGKKELSPALRNRFTEIWVPPVSDMNELRSIAVERFIKSDLSCYANYMLNFWEWFNKLQIGRTLTVRDMLSWVSFVNVAEGNLGPTYAFIHGIFLVLLDGLSLGTNISKHDAKKLREQSLSFLVQELKVVDSTLVNLQFAKLENYGWGDDIKQDGILTCNCIDSKQQFGIKPFYICKGSIVCKNKGFEFLAPTTSRNVLRVLRAMQLSKPVLLEGSPGVGKTSLVVALAEYSGHNVVRINLSEQTDMMDLLGSDLPTQKDSGMEFSWCDGILLKALKTGSWVLLDELNLAPQSVLEGLNAILDHRAEVFIPELGLTFRCPPSFRIFACQNPSYQGGGRKGLPKSFLNRFTKVYVDELDANDYLFICRSQYPSIPETLLSKLICFNNRLFEDTMIHRKYGQEGSPWEFNLRDVMRSCQIIEETSKEVYMDRFLNIVYLQRMRTVADRREVLKLYEEVFGLKPSLYEFPNVHVNPNYLIIGSACVERNHFQASKVLKSQLNILPGLLHNLEVALHCVQQQWLCILVGPYSSGKTSLIRLLANLTGNMLHELNLSPGTDVTDLLGCFEQYNLFRHYRDVITQIEHYVDEYFSLRLEQDWNALVNERKNLFSKWFEFLALKNRNSYSSTLSFPQTWEHELGSSLNLLTETIKQLQHDKEKYCLGVSWSNIDLEKLQAIVTHIQKNKTLKPSVNFEWVSGVLIKAIENGEWVVLENANLCNPTVLDRINSLFEPNGSIIINECGLSDGKPLVLNAHPKFRMFLTVDPKNGEVSRAMRNRGVEIFLMEPSWLPNEEENVDINRNDVKRFLVLSGIPCSKLVSAMTEAHLYVRSAGLHLGVRITLRELSRWVQLFQQLLMKGNQPKWSLQLSWEHTYLSSFGESEGMDAVMQAKLTYLSDANWYSFNELSGYSLHVPKGWPTPLTLQHLVWYSKETCLRENCSYLEFLASQCASFEFQISSHKMFAIHGRQKIQTPVLPINLLHHVLFPDTCLQQHERTGTNLEQFDLVLANKMLFFSANWSIEQAMESDFASYILLFQWYKLRVQPYCNFLGSFLNILDQEKNHTILKHIHNCWRKVISYHKIDIKARPLPMLSSEVMMLASDLMLEDCQKCLCNATNCVKLLRLTYQQWSTENDLSFDERNLQSLVVPVLKSLRCLEAEALELIVESQHLQQIYAELIEHHMLFWKSITSSNHDLLSVTWGFLRKEVMKLQNYFPKTVKFILDGILNINNIPIWIFRVEKPTLWLYGGHPFLPPSADIFYKMQQLLTFCDAVWPRTKLLKQNFTDNQLIMKSVVSSDLDLRQLALQALCMSSYAARKDDQGGVNIVAHIDELYQGLSGRFEHDMRNLELVFGSTSRTNAAAMSWSTTACCSFCLKDLCRQSGFESWLLTLPLFDVMSFSFDIELLNELSKNILVDSSELQGVLHKSSDRLTHFLNYSLKFSSRPPMDFTSHQMILWILDAWKTVDSVHVELAGFLMDMWLKFHTSLWSHCSKPNLISNGAIDASSHIVLSSRTVIIDRILRTSFSIKDYDVHCLKLRLTSRSLWQATLLQGELFSLLHSAADVLFKQIIYVHHKSFAEDVSNKIKSILCSAFGRDTTLEDIETLKSLISSSNYAGLSSHVDLLIKPLLRELYIKHPSCDYLYNLGCAWLHMGMLRFHLLNQDGPDPALKYSFKHSNMLHKISLLELETKVRRECERLSGRGSLIYGENQRLLTLQKLKLEEKQLRSKVVFRPERSKYWDLRSACANFGKLLLSCLELVENLSYRENILLNVNRACNWQATSSSFIKQLSEEYAEYIDLIQPVQVAIYEMKLGLSLAVSSALERDYLEKLDGEDIHKILAEVYSFMQFPRSFLNGHKPIRVNNNEPDFIGKDVYASVNSNVWNIGLLKKLVINSSETSPEEAISHVQLEYTIHYAVLIQTADHVSCCGTMDEQSFLLLNGTFEHFSKLWMGMKSQLKAKEDDEAQYFKFRPRLTRVEDIMAEDNSSLDAMDSDESLISESCKIEQEFCEMKRPVEEDENVEEKWDLIPETILKSLVQVHDRLFGKFGLVEKPGIYYLAKEDRLRSFLESYKLGARIMKDLDAFRSTLDDKLMPEHLFRVCLECEGLLDIAFPSSHAYNIYKDPNPSVLYKMVKPLTFIQARVKSFLDEWPDHPGLQNLCDIIDKLLSAELSTPLSKALLSLQHLVGKAELLQEHASMFSLTDLLHPIYSLISSWQKLELDCWSSLLDEVEEQYHINAGKLWFPLYAILHRKGSGDAEADTLFTIQSIKEFIESSNVGEFKKRLDLLLAFHGQLRRGVFVKAYSSFAMQENMNILYNAFGYYVQFLPIVQEHIETSRKSIEKDLKDHLKLFNWEHAHNYSSIENFSRIRQKTRKLIQKFNDALQQPSMLLLNQEAISRREKIPAWLENCTCNEANIDVLQFPLDVMKLSIAERFLWCNGWREKAILLLKTEFLQARGLSEFSQPLMCQVPYNDLKKLWEDGWSALQRICTNASQFAHIWKHGTKNLRKRRALINLLKVLEESGLSRHKSISNELEAKSGYMSSLCAHPSFDVLHLLLQDFFHKSDKQGDNICESEWKSANQFYFRNLAVMHQLREICLSFNKDLTLEQVNQAISFLNQLISMQQEQRVVIYNLSEHLKKVKDIFHRLNGNEGSVNFMIARNQPILLLCMWEQKQLFDSLLALSRDTCILLGSIKRSHFDDCKDIRDEAESIDSIIDLFIPRFLKSKESLDAYLIGGDGIVVAATTVPSLISKQMENLVMSNFEIICEFEDAVGALVVQKDFVRSVVGTLRNRFEELINKVKIKDLMSQLHETNQFVYCNNAMDLELYYTETYERTLELMTNVYLKLCAFCEDHLSIHKLSAENITLWKHLFQSYVKDLCLDGIDDALRTTIIAASKLVNSAVNSKNEICCRIEMDLKHLRDLLDLIITFGDGVLSEFLDVHAALAEMTNVLAHIFMLVFSKGFGSTQEETESTKCNGSENATGTGMGEGEGINDVSDQIEDESQLFGSSEKDLQDKTENLGNENAKGIEMEEDFDAETFSVSEDSDDNDLDDEEDPDLDSKMGQTTDGDQVVDEKQWDKDEDGNTENLTEKYESGPSVKETDSTSRELRAKDDNALSMEDPENMDDNDQDRLNEDDKESEKAEDEFKSDDMMLDKSEAFEESTGIQFQEQAQESEDMDINEPQGMEEEDAGSIGSDEEMMGDDDMSKETDAVEDDMNKPTDAVDDENSNQVNEDSQNKAGEETAEIANMELQPNNKNLEADKMESIENPLDRKEPTKSTSFSHRIDSTMESEMSWANSNDMNSGIAPSRSLPSDEVPKMEISMPNSVDGSRISYDQFQSKPENSQDNSSSMQSTRANPYRSLGDAMEDWKERAKVSVDLQEHQTELIDDMAGENADEFGFISDAEKSTSQALADATADQINNNFDGSKSTTDENHGRMIEDNDQAEVKENSNTSYLNSRQELAPQQKVDDVLDMAVENDELTVEPEQHNIRNLYADMISFKSSYMDEKGLPFDASADDELLSMSMGREEVSEEVLRKSVLDWKRYEVLTTQLSQELAEQLRLVMEPTLASKLQGDYRTGKRINMKKVIPYIASHFRKDKIWLRRTKPNKRNYQVVVAIDDSRSMSESQCGSAAIEALVTVCRAMSQLEIGQFAVASFGKKGNVKLLHDFDQPFTGEAGVKIISSLSFKQDNAIADEPLVDLLKYLNGMLDSAVSKARTPSGQNPLNQFILIIADGRIHEKENLKRRIRDMLNKKRLIALILLDNPQESIMDLMEASYQGEKLSFTKYLNNFPFPYYIILKNMEMLPRTLADMLRQPTWTNSIASLSLSPAVPPLHPIRGLSFGNLRCVLVTSPSSPTGELLLSVNNLGHALQEVGSVAEELKEALLRTTLELESTRATAQEELRRMESQALHLTRLLEAATRERDEARHALLLLLLHHADRRHTPPAGRSPSVAEGSDVAAPAVAEDADESSDEASLALSEFEAAATARRGLPEKGRLVEAVMGAGPLLQTLLLAGPLPQWRHPPPDLRSSDIPPVAITMSCSNPKREKDGHGPPSPSPTSLWNSSSSSSSLESGNNKFRHVTTFSLNSM</sequence>
<dbReference type="InterPro" id="IPR012099">
    <property type="entry name" value="Midasin"/>
</dbReference>
<dbReference type="FunFam" id="3.40.50.300:FF:001861">
    <property type="entry name" value="Midasin"/>
    <property type="match status" value="1"/>
</dbReference>
<evidence type="ECO:0000256" key="1">
    <source>
        <dbReference type="ARBA" id="ARBA00004604"/>
    </source>
</evidence>